<dbReference type="OrthoDB" id="10267950at2759"/>
<feature type="domain" description="ATP adenylyltransferase C-terminal" evidence="1">
    <location>
        <begin position="214"/>
        <end position="302"/>
    </location>
</feature>
<dbReference type="InterPro" id="IPR036265">
    <property type="entry name" value="HIT-like_sf"/>
</dbReference>
<dbReference type="InterPro" id="IPR009163">
    <property type="entry name" value="Ap4A_phos1/2"/>
</dbReference>
<dbReference type="Pfam" id="PF09830">
    <property type="entry name" value="ATP_transf"/>
    <property type="match status" value="1"/>
</dbReference>
<sequence>MPLDISYDEICSKFDRLVSNGIIQYQPSHPVIVTDNGMTFCFNVVEALKEKPQAGEAFKSAQSNLGDGTDAQPETFGPGSDLAFDHPDICITRVNETHFLVINKFPVFRPMLLLLTIDSYRRQHELLDVEDMEAAWSLVCGLEVEHFAFFNCTVTAGSSRAHKHLQVIPAPGANDGYADGFRFFPDYDPESQTGTPSCVYFLEIFKEPPEGLVKTSQQLMEIYLRLLQQTREALKLNEGPCPHNWILTKRWMVIIPRQNKEYRGLSANSPGMVGSVYIANQSQFDAWKEAGPQRVLAGLGLPRVEA</sequence>
<dbReference type="GO" id="GO:0009117">
    <property type="term" value="P:nucleotide metabolic process"/>
    <property type="evidence" value="ECO:0007669"/>
    <property type="project" value="InterPro"/>
</dbReference>
<name>A0A9X0BAU3_9EURO</name>
<dbReference type="InterPro" id="IPR045759">
    <property type="entry name" value="Ap4A_phos1/2_N"/>
</dbReference>
<reference evidence="3" key="1">
    <citation type="submission" date="2022-12" db="EMBL/GenBank/DDBJ databases">
        <authorList>
            <person name="Petersen C."/>
        </authorList>
    </citation>
    <scope>NUCLEOTIDE SEQUENCE</scope>
    <source>
        <strain evidence="3">IBT 29677</strain>
    </source>
</reference>
<dbReference type="GeneID" id="81369833"/>
<feature type="domain" description="Ap4A phosphorylase 1/2 N-terminal" evidence="2">
    <location>
        <begin position="19"/>
        <end position="174"/>
    </location>
</feature>
<dbReference type="Gene3D" id="3.30.428.70">
    <property type="match status" value="1"/>
</dbReference>
<evidence type="ECO:0000259" key="2">
    <source>
        <dbReference type="Pfam" id="PF19327"/>
    </source>
</evidence>
<reference evidence="3" key="2">
    <citation type="journal article" date="2023" name="IMA Fungus">
        <title>Comparative genomic study of the Penicillium genus elucidates a diverse pangenome and 15 lateral gene transfer events.</title>
        <authorList>
            <person name="Petersen C."/>
            <person name="Sorensen T."/>
            <person name="Nielsen M.R."/>
            <person name="Sondergaard T.E."/>
            <person name="Sorensen J.L."/>
            <person name="Fitzpatrick D.A."/>
            <person name="Frisvad J.C."/>
            <person name="Nielsen K.L."/>
        </authorList>
    </citation>
    <scope>NUCLEOTIDE SEQUENCE</scope>
    <source>
        <strain evidence="3">IBT 29677</strain>
    </source>
</reference>
<proteinExistence type="predicted"/>
<dbReference type="AlphaFoldDB" id="A0A9X0BAU3"/>
<dbReference type="RefSeq" id="XP_056490155.1">
    <property type="nucleotide sequence ID" value="XM_056630853.1"/>
</dbReference>
<dbReference type="GO" id="GO:0005524">
    <property type="term" value="F:ATP binding"/>
    <property type="evidence" value="ECO:0007669"/>
    <property type="project" value="InterPro"/>
</dbReference>
<organism evidence="3 4">
    <name type="scientific">Penicillium cosmopolitanum</name>
    <dbReference type="NCBI Taxonomy" id="1131564"/>
    <lineage>
        <taxon>Eukaryota</taxon>
        <taxon>Fungi</taxon>
        <taxon>Dikarya</taxon>
        <taxon>Ascomycota</taxon>
        <taxon>Pezizomycotina</taxon>
        <taxon>Eurotiomycetes</taxon>
        <taxon>Eurotiomycetidae</taxon>
        <taxon>Eurotiales</taxon>
        <taxon>Aspergillaceae</taxon>
        <taxon>Penicillium</taxon>
    </lineage>
</organism>
<dbReference type="SUPFAM" id="SSF54197">
    <property type="entry name" value="HIT-like"/>
    <property type="match status" value="1"/>
</dbReference>
<dbReference type="EMBL" id="JAPZBU010000006">
    <property type="protein sequence ID" value="KAJ5398103.1"/>
    <property type="molecule type" value="Genomic_DNA"/>
</dbReference>
<dbReference type="InterPro" id="IPR043171">
    <property type="entry name" value="Ap4A_phos1/2-like"/>
</dbReference>
<comment type="caution">
    <text evidence="3">The sequence shown here is derived from an EMBL/GenBank/DDBJ whole genome shotgun (WGS) entry which is preliminary data.</text>
</comment>
<accession>A0A9X0BAU3</accession>
<protein>
    <recommendedName>
        <fullName evidence="5">Phosphorylase</fullName>
    </recommendedName>
</protein>
<keyword evidence="4" id="KW-1185">Reference proteome</keyword>
<dbReference type="Proteomes" id="UP001147747">
    <property type="component" value="Unassembled WGS sequence"/>
</dbReference>
<dbReference type="InterPro" id="IPR019200">
    <property type="entry name" value="ATP_adenylylTrfase_C"/>
</dbReference>
<dbReference type="PANTHER" id="PTHR38420">
    <property type="entry name" value="AP-4-A PHOSPHORYLASE II"/>
    <property type="match status" value="1"/>
</dbReference>
<dbReference type="GO" id="GO:0003877">
    <property type="term" value="F:ATP:ADP adenylyltransferase activity"/>
    <property type="evidence" value="ECO:0007669"/>
    <property type="project" value="InterPro"/>
</dbReference>
<dbReference type="PANTHER" id="PTHR38420:SF1">
    <property type="entry name" value="PUTATIVE (AFU_ORTHOLOGUE AFUA_5G14690)-RELATED"/>
    <property type="match status" value="1"/>
</dbReference>
<evidence type="ECO:0000313" key="3">
    <source>
        <dbReference type="EMBL" id="KAJ5398103.1"/>
    </source>
</evidence>
<evidence type="ECO:0000313" key="4">
    <source>
        <dbReference type="Proteomes" id="UP001147747"/>
    </source>
</evidence>
<gene>
    <name evidence="3" type="ORF">N7509_006216</name>
</gene>
<evidence type="ECO:0000259" key="1">
    <source>
        <dbReference type="Pfam" id="PF09830"/>
    </source>
</evidence>
<dbReference type="Pfam" id="PF19327">
    <property type="entry name" value="Ap4A_phos_N"/>
    <property type="match status" value="1"/>
</dbReference>
<evidence type="ECO:0008006" key="5">
    <source>
        <dbReference type="Google" id="ProtNLM"/>
    </source>
</evidence>